<dbReference type="EMBL" id="JAPFFI010000003">
    <property type="protein sequence ID" value="KAJ6397550.1"/>
    <property type="molecule type" value="Genomic_DNA"/>
</dbReference>
<evidence type="ECO:0000313" key="5">
    <source>
        <dbReference type="Proteomes" id="UP001141253"/>
    </source>
</evidence>
<accession>A0ABQ9CD12</accession>
<dbReference type="SUPFAM" id="SSF52058">
    <property type="entry name" value="L domain-like"/>
    <property type="match status" value="1"/>
</dbReference>
<dbReference type="PANTHER" id="PTHR11017:SF555">
    <property type="entry name" value="TIR-NBS-LRR RCT1-LIKE RESISTANCE PROTEIN"/>
    <property type="match status" value="1"/>
</dbReference>
<dbReference type="InterPro" id="IPR044974">
    <property type="entry name" value="Disease_R_plants"/>
</dbReference>
<dbReference type="PANTHER" id="PTHR11017">
    <property type="entry name" value="LEUCINE-RICH REPEAT-CONTAINING PROTEIN"/>
    <property type="match status" value="1"/>
</dbReference>
<evidence type="ECO:0000256" key="1">
    <source>
        <dbReference type="ARBA" id="ARBA00022614"/>
    </source>
</evidence>
<dbReference type="Proteomes" id="UP001141253">
    <property type="component" value="Chromosome 5"/>
</dbReference>
<dbReference type="InterPro" id="IPR000157">
    <property type="entry name" value="TIR_dom"/>
</dbReference>
<dbReference type="SUPFAM" id="SSF52200">
    <property type="entry name" value="Toll/Interleukin receptor TIR domain"/>
    <property type="match status" value="1"/>
</dbReference>
<comment type="caution">
    <text evidence="4">The sequence shown here is derived from an EMBL/GenBank/DDBJ whole genome shotgun (WGS) entry which is preliminary data.</text>
</comment>
<proteinExistence type="predicted"/>
<dbReference type="PROSITE" id="PS50104">
    <property type="entry name" value="TIR"/>
    <property type="match status" value="1"/>
</dbReference>
<gene>
    <name evidence="4" type="ORF">OIU77_018543</name>
</gene>
<dbReference type="Gene3D" id="3.80.10.10">
    <property type="entry name" value="Ribonuclease Inhibitor"/>
    <property type="match status" value="2"/>
</dbReference>
<dbReference type="InterPro" id="IPR032675">
    <property type="entry name" value="LRR_dom_sf"/>
</dbReference>
<feature type="domain" description="TIR" evidence="3">
    <location>
        <begin position="12"/>
        <end position="176"/>
    </location>
</feature>
<keyword evidence="2" id="KW-0677">Repeat</keyword>
<keyword evidence="1" id="KW-0433">Leucine-rich repeat</keyword>
<dbReference type="Gene3D" id="3.40.50.10140">
    <property type="entry name" value="Toll/interleukin-1 receptor homology (TIR) domain"/>
    <property type="match status" value="1"/>
</dbReference>
<dbReference type="Pfam" id="PF20160">
    <property type="entry name" value="C-JID"/>
    <property type="match status" value="1"/>
</dbReference>
<evidence type="ECO:0000256" key="2">
    <source>
        <dbReference type="ARBA" id="ARBA00022737"/>
    </source>
</evidence>
<sequence length="834" mass="94327">MASTSSPPTPSWKHDVFLSFRGTDTRNSFTSHLYHALQRNQIDAYIDNKLDGGEKLEPALLEKIEDSYISVVIFSENYADSTFCLRELSKIHECMETKGQMVLPVFHKLDPSQVQNLTGSYGEDLSRHQEDCAPEEVESWRHASKEIANLKGWDSSVIKDETRLIEEIVSDIQKKLKNAPSASIDAEGLVGMQSRVKHIESLLSFGSTGRDIVLEENSDPRERSRLWDAKDVSRVLTTQGTGKVESIYLKLSPTTKINVSPAAFEGMYNLRLLKFYDPYYKGEDMVKIHLPQGLHFLSNELRILSWCVYPLKSLPSNFFPENLVVLEMPFSHLEHLWNEYQPLENLKIMNLLCSSKLILSDFDFSNFPNLEVLNLRPQGLVSFIKHCTKPYDHVSLCTLPSSIGFLSQLVKLDLSTLKSLTCLPDSIGELKSLVKLNLYRCSKLASLPSSIGKLTCLVMLDLCACYQLASLPESIGELKCLERLDLSYCSKLASLPNCIYGLESLKWLGLGNCTKLNGFPILNPRRSEVEEIASTTNKLGCLQHLNMSECHVLEIPGTIGTDFERIPANIMQLPMLIELYLQKCEMLQHLPQLPSSLRVLIASSCISLTSVAGIYMQGEEDYEAASQQFHFSDCPQLDQSSLTKIIGDARLRIQRMTTSLFNQQYFGEPVSVRLCIPGSEVPEWFTYKNTGGPTVKIKLPAHRHHANTTDQLFGFTLCAVVSFDHFQEYPRFFDINCECHLITKDGTQSDLSFQCYEGGPFTPHSWERDHVFICSIHSDFFFKEASFHFKPLIFGKESDDVAVVQSGVHPLFVEDYIDKPEQQQPQRLKLMGNA</sequence>
<reference evidence="4" key="2">
    <citation type="journal article" date="2023" name="Int. J. Mol. Sci.">
        <title>De Novo Assembly and Annotation of 11 Diverse Shrub Willow (Salix) Genomes Reveals Novel Gene Organization in Sex-Linked Regions.</title>
        <authorList>
            <person name="Hyden B."/>
            <person name="Feng K."/>
            <person name="Yates T.B."/>
            <person name="Jawdy S."/>
            <person name="Cereghino C."/>
            <person name="Smart L.B."/>
            <person name="Muchero W."/>
        </authorList>
    </citation>
    <scope>NUCLEOTIDE SEQUENCE</scope>
    <source>
        <tissue evidence="4">Shoot tip</tissue>
    </source>
</reference>
<keyword evidence="5" id="KW-1185">Reference proteome</keyword>
<evidence type="ECO:0000259" key="3">
    <source>
        <dbReference type="PROSITE" id="PS50104"/>
    </source>
</evidence>
<dbReference type="Pfam" id="PF01582">
    <property type="entry name" value="TIR"/>
    <property type="match status" value="1"/>
</dbReference>
<evidence type="ECO:0000313" key="4">
    <source>
        <dbReference type="EMBL" id="KAJ6397550.1"/>
    </source>
</evidence>
<protein>
    <recommendedName>
        <fullName evidence="3">TIR domain-containing protein</fullName>
    </recommendedName>
</protein>
<dbReference type="InterPro" id="IPR045344">
    <property type="entry name" value="C-JID"/>
</dbReference>
<reference evidence="4" key="1">
    <citation type="submission" date="2022-10" db="EMBL/GenBank/DDBJ databases">
        <authorList>
            <person name="Hyden B.L."/>
            <person name="Feng K."/>
            <person name="Yates T."/>
            <person name="Jawdy S."/>
            <person name="Smart L.B."/>
            <person name="Muchero W."/>
        </authorList>
    </citation>
    <scope>NUCLEOTIDE SEQUENCE</scope>
    <source>
        <tissue evidence="4">Shoot tip</tissue>
    </source>
</reference>
<dbReference type="SMART" id="SM00255">
    <property type="entry name" value="TIR"/>
    <property type="match status" value="1"/>
</dbReference>
<organism evidence="4 5">
    <name type="scientific">Salix suchowensis</name>
    <dbReference type="NCBI Taxonomy" id="1278906"/>
    <lineage>
        <taxon>Eukaryota</taxon>
        <taxon>Viridiplantae</taxon>
        <taxon>Streptophyta</taxon>
        <taxon>Embryophyta</taxon>
        <taxon>Tracheophyta</taxon>
        <taxon>Spermatophyta</taxon>
        <taxon>Magnoliopsida</taxon>
        <taxon>eudicotyledons</taxon>
        <taxon>Gunneridae</taxon>
        <taxon>Pentapetalae</taxon>
        <taxon>rosids</taxon>
        <taxon>fabids</taxon>
        <taxon>Malpighiales</taxon>
        <taxon>Salicaceae</taxon>
        <taxon>Saliceae</taxon>
        <taxon>Salix</taxon>
    </lineage>
</organism>
<name>A0ABQ9CD12_9ROSI</name>
<dbReference type="InterPro" id="IPR035897">
    <property type="entry name" value="Toll_tir_struct_dom_sf"/>
</dbReference>